<dbReference type="EMBL" id="CP070619">
    <property type="protein sequence ID" value="QSE92788.1"/>
    <property type="molecule type" value="Genomic_DNA"/>
</dbReference>
<evidence type="ECO:0000256" key="1">
    <source>
        <dbReference type="ARBA" id="ARBA00010515"/>
    </source>
</evidence>
<feature type="domain" description="Alpha/beta hydrolase fold-3" evidence="4">
    <location>
        <begin position="74"/>
        <end position="277"/>
    </location>
</feature>
<evidence type="ECO:0000259" key="4">
    <source>
        <dbReference type="Pfam" id="PF07859"/>
    </source>
</evidence>
<dbReference type="InterPro" id="IPR013094">
    <property type="entry name" value="AB_hydrolase_3"/>
</dbReference>
<evidence type="ECO:0000313" key="6">
    <source>
        <dbReference type="Proteomes" id="UP000662986"/>
    </source>
</evidence>
<dbReference type="InterPro" id="IPR050300">
    <property type="entry name" value="GDXG_lipolytic_enzyme"/>
</dbReference>
<dbReference type="PROSITE" id="PS01174">
    <property type="entry name" value="LIPASE_GDXG_SER"/>
    <property type="match status" value="1"/>
</dbReference>
<comment type="similarity">
    <text evidence="1">Belongs to the 'GDXG' lipolytic enzyme family.</text>
</comment>
<evidence type="ECO:0000256" key="2">
    <source>
        <dbReference type="ARBA" id="ARBA00022801"/>
    </source>
</evidence>
<dbReference type="SUPFAM" id="SSF53474">
    <property type="entry name" value="alpha/beta-Hydrolases"/>
    <property type="match status" value="1"/>
</dbReference>
<organism evidence="5 6">
    <name type="scientific">Rhodococcus pseudokoreensis</name>
    <dbReference type="NCBI Taxonomy" id="2811421"/>
    <lineage>
        <taxon>Bacteria</taxon>
        <taxon>Bacillati</taxon>
        <taxon>Actinomycetota</taxon>
        <taxon>Actinomycetes</taxon>
        <taxon>Mycobacteriales</taxon>
        <taxon>Nocardiaceae</taxon>
        <taxon>Rhodococcus</taxon>
    </lineage>
</organism>
<keyword evidence="2 5" id="KW-0378">Hydrolase</keyword>
<dbReference type="InterPro" id="IPR033140">
    <property type="entry name" value="Lipase_GDXG_put_SER_AS"/>
</dbReference>
<accession>A0A974W7P0</accession>
<protein>
    <submittedName>
        <fullName evidence="5">Alpha/beta hydrolase fold domain-containing protein</fullName>
    </submittedName>
</protein>
<dbReference type="InterPro" id="IPR029058">
    <property type="entry name" value="AB_hydrolase_fold"/>
</dbReference>
<feature type="active site" evidence="3">
    <location>
        <position position="149"/>
    </location>
</feature>
<evidence type="ECO:0000256" key="3">
    <source>
        <dbReference type="PROSITE-ProRule" id="PRU10038"/>
    </source>
</evidence>
<sequence>MSDQNEDELRDLYVGWSERLAANPEMGMPELRDMFDEWQSAGREPTDVTFEQKELGGVETLTAIADAGAGRPVVMHLHGGGFLAGSAASHRKFAGHLAKAVGGRVVLVDYRRAPESPFPGPTNDALAVYRALLDVEGVEPSALTISGDSAGGNLAIATTLQARDDGLALPASLLLFAPFVDQLHTGDTLDRNAATDAIVSKPILQLMTSLYLGDEVKGDNPLVNALHADLAGLPRTYVVVSTTEVLFADATRLVERATNAGVDATLVTVEGQQHVFVLAAGRSAKADDQIAAAARWILGGQ</sequence>
<name>A0A974W7P0_9NOCA</name>
<reference evidence="5 6" key="1">
    <citation type="journal article" date="2021" name="Microbiol. Resour. Announc.">
        <title>Complete Genome Sequences of Two Rhodococcus sp. Strains with Large and Linear Chromosomes, Isolated from Apple Rhizosphere.</title>
        <authorList>
            <person name="Benning S."/>
            <person name="Brugnone N."/>
            <person name="Siani R."/>
            <person name="Kublik S."/>
            <person name="Schloter M."/>
            <person name="Rad V."/>
        </authorList>
    </citation>
    <scope>NUCLEOTIDE SEQUENCE [LARGE SCALE GENOMIC DNA]</scope>
    <source>
        <strain evidence="5 6">R79</strain>
    </source>
</reference>
<dbReference type="Gene3D" id="3.40.50.1820">
    <property type="entry name" value="alpha/beta hydrolase"/>
    <property type="match status" value="1"/>
</dbReference>
<dbReference type="Pfam" id="PF07859">
    <property type="entry name" value="Abhydrolase_3"/>
    <property type="match status" value="1"/>
</dbReference>
<keyword evidence="6" id="KW-1185">Reference proteome</keyword>
<evidence type="ECO:0000313" key="5">
    <source>
        <dbReference type="EMBL" id="QSE92788.1"/>
    </source>
</evidence>
<gene>
    <name evidence="5" type="ORF">JWS13_31425</name>
</gene>
<dbReference type="PANTHER" id="PTHR48081:SF30">
    <property type="entry name" value="ACETYL-HYDROLASE LIPR-RELATED"/>
    <property type="match status" value="1"/>
</dbReference>
<reference evidence="5 6" key="2">
    <citation type="journal article" date="2022" name="Arch. Microbiol.">
        <title>Rhodococcus pseudokoreensis sp. nov. isolated from the rhizosphere of young M26 apple rootstocks.</title>
        <authorList>
            <person name="Kampfer P."/>
            <person name="Glaeser S.P."/>
            <person name="Blom J."/>
            <person name="Wolf J."/>
            <person name="Benning S."/>
            <person name="Schloter M."/>
            <person name="Neumann-Schaal M."/>
        </authorList>
    </citation>
    <scope>NUCLEOTIDE SEQUENCE [LARGE SCALE GENOMIC DNA]</scope>
    <source>
        <strain evidence="5 6">R79</strain>
    </source>
</reference>
<dbReference type="RefSeq" id="WP_206009240.1">
    <property type="nucleotide sequence ID" value="NZ_CP070619.1"/>
</dbReference>
<dbReference type="PROSITE" id="PS01173">
    <property type="entry name" value="LIPASE_GDXG_HIS"/>
    <property type="match status" value="1"/>
</dbReference>
<proteinExistence type="inferred from homology"/>
<dbReference type="Proteomes" id="UP000662986">
    <property type="component" value="Chromosome"/>
</dbReference>
<dbReference type="GO" id="GO:0016787">
    <property type="term" value="F:hydrolase activity"/>
    <property type="evidence" value="ECO:0007669"/>
    <property type="project" value="UniProtKB-KW"/>
</dbReference>
<dbReference type="PANTHER" id="PTHR48081">
    <property type="entry name" value="AB HYDROLASE SUPERFAMILY PROTEIN C4A8.06C"/>
    <property type="match status" value="1"/>
</dbReference>
<dbReference type="InterPro" id="IPR002168">
    <property type="entry name" value="Lipase_GDXG_HIS_AS"/>
</dbReference>